<keyword evidence="4" id="KW-1185">Reference proteome</keyword>
<keyword evidence="2" id="KW-0472">Membrane</keyword>
<comment type="caution">
    <text evidence="3">The sequence shown here is derived from an EMBL/GenBank/DDBJ whole genome shotgun (WGS) entry which is preliminary data.</text>
</comment>
<dbReference type="Pfam" id="PF13803">
    <property type="entry name" value="DUF4184"/>
    <property type="match status" value="1"/>
</dbReference>
<evidence type="ECO:0000256" key="2">
    <source>
        <dbReference type="SAM" id="Phobius"/>
    </source>
</evidence>
<feature type="transmembrane region" description="Helical" evidence="2">
    <location>
        <begin position="218"/>
        <end position="242"/>
    </location>
</feature>
<keyword evidence="2" id="KW-1133">Transmembrane helix</keyword>
<reference evidence="3 4" key="1">
    <citation type="submission" date="2021-01" db="EMBL/GenBank/DDBJ databases">
        <title>Whole genome shotgun sequence of Catellatospora chokoriensis NBRC 107358.</title>
        <authorList>
            <person name="Komaki H."/>
            <person name="Tamura T."/>
        </authorList>
    </citation>
    <scope>NUCLEOTIDE SEQUENCE [LARGE SCALE GENOMIC DNA]</scope>
    <source>
        <strain evidence="3 4">NBRC 107358</strain>
    </source>
</reference>
<evidence type="ECO:0000313" key="4">
    <source>
        <dbReference type="Proteomes" id="UP000619293"/>
    </source>
</evidence>
<gene>
    <name evidence="3" type="ORF">Cch02nite_23040</name>
</gene>
<feature type="region of interest" description="Disordered" evidence="1">
    <location>
        <begin position="1"/>
        <end position="31"/>
    </location>
</feature>
<name>A0A8J3K197_9ACTN</name>
<organism evidence="3 4">
    <name type="scientific">Catellatospora chokoriensis</name>
    <dbReference type="NCBI Taxonomy" id="310353"/>
    <lineage>
        <taxon>Bacteria</taxon>
        <taxon>Bacillati</taxon>
        <taxon>Actinomycetota</taxon>
        <taxon>Actinomycetes</taxon>
        <taxon>Micromonosporales</taxon>
        <taxon>Micromonosporaceae</taxon>
        <taxon>Catellatospora</taxon>
    </lineage>
</organism>
<dbReference type="Proteomes" id="UP000619293">
    <property type="component" value="Unassembled WGS sequence"/>
</dbReference>
<feature type="transmembrane region" description="Helical" evidence="2">
    <location>
        <begin position="186"/>
        <end position="206"/>
    </location>
</feature>
<feature type="transmembrane region" description="Helical" evidence="2">
    <location>
        <begin position="140"/>
        <end position="157"/>
    </location>
</feature>
<dbReference type="InterPro" id="IPR025238">
    <property type="entry name" value="DUF4184"/>
</dbReference>
<dbReference type="AlphaFoldDB" id="A0A8J3K197"/>
<evidence type="ECO:0008006" key="5">
    <source>
        <dbReference type="Google" id="ProtNLM"/>
    </source>
</evidence>
<sequence length="292" mass="31312">MDTRYRAPARGRVRAAHDRAPAGHPVEMNSPRLRPMPFTAGHPAAVLPLVRSGLPGSALVIGTVTPDLPMMLPIPEVVHFAHTPLGLGTVDLALGTIVFLLWQVFFAPAVRAIAPRALAARLPADVPRGLAFHVADRGRAARVLVAVLIGAATHLIWDGVTHDWMWGPQYVPWLAARHGSLLGWEWVQRFSDVAGTAIVVGWLIAWWRRTPERADVGVLPLGIRCAAWSLILCPAVAGFAYWLLADSLFAAFARGAGPGVVGLVVVTATWWTRARRGSDMDRGSAEGLSAGA</sequence>
<accession>A0A8J3K197</accession>
<evidence type="ECO:0000313" key="3">
    <source>
        <dbReference type="EMBL" id="GIF88860.1"/>
    </source>
</evidence>
<protein>
    <recommendedName>
        <fullName evidence="5">DUF4184 family protein</fullName>
    </recommendedName>
</protein>
<feature type="transmembrane region" description="Helical" evidence="2">
    <location>
        <begin position="248"/>
        <end position="272"/>
    </location>
</feature>
<dbReference type="EMBL" id="BONG01000011">
    <property type="protein sequence ID" value="GIF88860.1"/>
    <property type="molecule type" value="Genomic_DNA"/>
</dbReference>
<evidence type="ECO:0000256" key="1">
    <source>
        <dbReference type="SAM" id="MobiDB-lite"/>
    </source>
</evidence>
<proteinExistence type="predicted"/>
<keyword evidence="2" id="KW-0812">Transmembrane</keyword>